<gene>
    <name evidence="21" type="ORF">DCAR_0101744</name>
</gene>
<keyword evidence="7 19" id="KW-0732">Signal</keyword>
<evidence type="ECO:0000256" key="14">
    <source>
        <dbReference type="ARBA" id="ARBA00023170"/>
    </source>
</evidence>
<reference evidence="21" key="2">
    <citation type="submission" date="2022-03" db="EMBL/GenBank/DDBJ databases">
        <title>Draft title - Genomic analysis of global carrot germplasm unveils the trajectory of domestication and the origin of high carotenoid orange carrot.</title>
        <authorList>
            <person name="Iorizzo M."/>
            <person name="Ellison S."/>
            <person name="Senalik D."/>
            <person name="Macko-Podgorni A."/>
            <person name="Grzebelus D."/>
            <person name="Bostan H."/>
            <person name="Rolling W."/>
            <person name="Curaba J."/>
            <person name="Simon P."/>
        </authorList>
    </citation>
    <scope>NUCLEOTIDE SEQUENCE</scope>
    <source>
        <tissue evidence="21">Leaf</tissue>
    </source>
</reference>
<evidence type="ECO:0000256" key="19">
    <source>
        <dbReference type="SAM" id="SignalP"/>
    </source>
</evidence>
<dbReference type="InterPro" id="IPR050528">
    <property type="entry name" value="L-type_Lectin-RKs"/>
</dbReference>
<dbReference type="PROSITE" id="PS00108">
    <property type="entry name" value="PROTEIN_KINASE_ST"/>
    <property type="match status" value="1"/>
</dbReference>
<dbReference type="FunFam" id="1.10.510.10:FF:000240">
    <property type="entry name" value="Lectin-domain containing receptor kinase A4.3"/>
    <property type="match status" value="1"/>
</dbReference>
<keyword evidence="22" id="KW-1185">Reference proteome</keyword>
<evidence type="ECO:0000313" key="21">
    <source>
        <dbReference type="EMBL" id="WOG82579.1"/>
    </source>
</evidence>
<feature type="transmembrane region" description="Helical" evidence="18">
    <location>
        <begin position="283"/>
        <end position="305"/>
    </location>
</feature>
<dbReference type="GO" id="GO:0002229">
    <property type="term" value="P:defense response to oomycetes"/>
    <property type="evidence" value="ECO:0007669"/>
    <property type="project" value="UniProtKB-ARBA"/>
</dbReference>
<keyword evidence="12 18" id="KW-1133">Transmembrane helix</keyword>
<feature type="compositionally biased region" description="Polar residues" evidence="17">
    <location>
        <begin position="677"/>
        <end position="688"/>
    </location>
</feature>
<evidence type="ECO:0000256" key="11">
    <source>
        <dbReference type="ARBA" id="ARBA00022840"/>
    </source>
</evidence>
<dbReference type="CDD" id="cd06899">
    <property type="entry name" value="lectin_legume_LecRK_Arcelin_ConA"/>
    <property type="match status" value="1"/>
</dbReference>
<evidence type="ECO:0000256" key="17">
    <source>
        <dbReference type="SAM" id="MobiDB-lite"/>
    </source>
</evidence>
<keyword evidence="15" id="KW-0325">Glycoprotein</keyword>
<comment type="similarity">
    <text evidence="2">In the N-terminal section; belongs to the leguminous lectin family.</text>
</comment>
<evidence type="ECO:0000256" key="13">
    <source>
        <dbReference type="ARBA" id="ARBA00023136"/>
    </source>
</evidence>
<sequence length="688" mass="76359">MAAHSFSLSALCIMIITFLIFQSIPVAASLSFTFSNFSNTSELFFDRNATLSNNIIQLTAELASMGRATYYRPMSLWDEKSRNLTDFTTHFAFSIDSQNQRRYGDGITFFLAPVGSRIPRNATKGGTLGLTTDEQQWNSTDNPFVAVEFDVYESNYDPVGDHVGIDLSSMISVANVSWLGANTSVMKGLRNDAWITYHSSSKNLSVIFTALSNNRTINQSLSYIVDLRDYLPPNVTFGFSGSTGNRSAICSIYSWGFNTSLELHETLTDLINQAPSSSDNKGMLIGLLVGGALVVCVGILALAYYRKRRNGEEDEDEITFDDTMDGEFERGTGPKKFSYHSLAKATKNFAEEQKLGEGGFGVVYRGFLRALNCDVAVKRVSRTSKQGVKEYASEVKIITRLRHRNLVQLLGWCHEKNDLLLVYEYMQNGSLDSHLFRGKSLLTWPIRYKIAQGLASSLVYLHEACEQCVVHRDIKSSNVTLDSNFIAKLADFGLARLVDHEKGGQTTVFAGTLGYMAPECITTGQASKESDVYSFGIVSLEIAGGRKVIDPNFDESRMRLLQWVWSLYGTGELLQAADPKLCGDYDEQELQRLMIVGLWCAHPDKTFRPSIRQAIHVLTLEAPLPILPPTMPVATYYPPLNMSTAALAMAYGQTVWKHRPGESSGNQNNESSSNASTDSTFQSVLYPR</sequence>
<feature type="compositionally biased region" description="Low complexity" evidence="17">
    <location>
        <begin position="662"/>
        <end position="676"/>
    </location>
</feature>
<evidence type="ECO:0000256" key="8">
    <source>
        <dbReference type="ARBA" id="ARBA00022734"/>
    </source>
</evidence>
<feature type="region of interest" description="Disordered" evidence="17">
    <location>
        <begin position="658"/>
        <end position="688"/>
    </location>
</feature>
<comment type="subcellular location">
    <subcellularLocation>
        <location evidence="1">Cell membrane</location>
        <topology evidence="1">Single-pass type I membrane protein</topology>
    </subcellularLocation>
</comment>
<dbReference type="InterPro" id="IPR013320">
    <property type="entry name" value="ConA-like_dom_sf"/>
</dbReference>
<keyword evidence="11 16" id="KW-0067">ATP-binding</keyword>
<dbReference type="Pfam" id="PF00069">
    <property type="entry name" value="Pkinase"/>
    <property type="match status" value="1"/>
</dbReference>
<keyword evidence="6 18" id="KW-0812">Transmembrane</keyword>
<evidence type="ECO:0000256" key="18">
    <source>
        <dbReference type="SAM" id="Phobius"/>
    </source>
</evidence>
<evidence type="ECO:0000256" key="5">
    <source>
        <dbReference type="ARBA" id="ARBA00022679"/>
    </source>
</evidence>
<evidence type="ECO:0000256" key="9">
    <source>
        <dbReference type="ARBA" id="ARBA00022741"/>
    </source>
</evidence>
<dbReference type="InterPro" id="IPR017441">
    <property type="entry name" value="Protein_kinase_ATP_BS"/>
</dbReference>
<dbReference type="InterPro" id="IPR000719">
    <property type="entry name" value="Prot_kinase_dom"/>
</dbReference>
<evidence type="ECO:0000256" key="2">
    <source>
        <dbReference type="ARBA" id="ARBA00008536"/>
    </source>
</evidence>
<dbReference type="Gene3D" id="2.60.120.200">
    <property type="match status" value="1"/>
</dbReference>
<accession>A0AAF0W3U4</accession>
<evidence type="ECO:0000256" key="6">
    <source>
        <dbReference type="ARBA" id="ARBA00022692"/>
    </source>
</evidence>
<dbReference type="Gene3D" id="1.10.510.10">
    <property type="entry name" value="Transferase(Phosphotransferase) domain 1"/>
    <property type="match status" value="1"/>
</dbReference>
<dbReference type="PANTHER" id="PTHR27007">
    <property type="match status" value="1"/>
</dbReference>
<dbReference type="Pfam" id="PF00139">
    <property type="entry name" value="Lectin_legB"/>
    <property type="match status" value="1"/>
</dbReference>
<evidence type="ECO:0000256" key="12">
    <source>
        <dbReference type="ARBA" id="ARBA00022989"/>
    </source>
</evidence>
<keyword evidence="5" id="KW-0808">Transferase</keyword>
<dbReference type="KEGG" id="dcr:108220005"/>
<dbReference type="InterPro" id="IPR008271">
    <property type="entry name" value="Ser/Thr_kinase_AS"/>
</dbReference>
<dbReference type="PROSITE" id="PS00107">
    <property type="entry name" value="PROTEIN_KINASE_ATP"/>
    <property type="match status" value="1"/>
</dbReference>
<evidence type="ECO:0000256" key="7">
    <source>
        <dbReference type="ARBA" id="ARBA00022729"/>
    </source>
</evidence>
<dbReference type="Gene3D" id="3.30.200.20">
    <property type="entry name" value="Phosphorylase Kinase, domain 1"/>
    <property type="match status" value="1"/>
</dbReference>
<dbReference type="FunFam" id="3.30.200.20:FF:000168">
    <property type="entry name" value="L-type lectin-domain containing receptor kinase IX.1"/>
    <property type="match status" value="1"/>
</dbReference>
<protein>
    <recommendedName>
        <fullName evidence="20">Protein kinase domain-containing protein</fullName>
    </recommendedName>
</protein>
<dbReference type="SMART" id="SM00220">
    <property type="entry name" value="S_TKc"/>
    <property type="match status" value="1"/>
</dbReference>
<keyword evidence="14" id="KW-0675">Receptor</keyword>
<evidence type="ECO:0000256" key="4">
    <source>
        <dbReference type="ARBA" id="ARBA00022475"/>
    </source>
</evidence>
<proteinExistence type="inferred from homology"/>
<name>A0AAF0W3U4_DAUCS</name>
<dbReference type="InterPro" id="IPR011009">
    <property type="entry name" value="Kinase-like_dom_sf"/>
</dbReference>
<reference evidence="21" key="1">
    <citation type="journal article" date="2016" name="Nat. Genet.">
        <title>A high-quality carrot genome assembly provides new insights into carotenoid accumulation and asterid genome evolution.</title>
        <authorList>
            <person name="Iorizzo M."/>
            <person name="Ellison S."/>
            <person name="Senalik D."/>
            <person name="Zeng P."/>
            <person name="Satapoomin P."/>
            <person name="Huang J."/>
            <person name="Bowman M."/>
            <person name="Iovene M."/>
            <person name="Sanseverino W."/>
            <person name="Cavagnaro P."/>
            <person name="Yildiz M."/>
            <person name="Macko-Podgorni A."/>
            <person name="Moranska E."/>
            <person name="Grzebelus E."/>
            <person name="Grzebelus D."/>
            <person name="Ashrafi H."/>
            <person name="Zheng Z."/>
            <person name="Cheng S."/>
            <person name="Spooner D."/>
            <person name="Van Deynze A."/>
            <person name="Simon P."/>
        </authorList>
    </citation>
    <scope>NUCLEOTIDE SEQUENCE</scope>
    <source>
        <tissue evidence="21">Leaf</tissue>
    </source>
</reference>
<evidence type="ECO:0000256" key="16">
    <source>
        <dbReference type="PROSITE-ProRule" id="PRU10141"/>
    </source>
</evidence>
<keyword evidence="9 16" id="KW-0547">Nucleotide-binding</keyword>
<evidence type="ECO:0000256" key="15">
    <source>
        <dbReference type="ARBA" id="ARBA00023180"/>
    </source>
</evidence>
<evidence type="ECO:0000313" key="22">
    <source>
        <dbReference type="Proteomes" id="UP000077755"/>
    </source>
</evidence>
<dbReference type="CDD" id="cd14066">
    <property type="entry name" value="STKc_IRAK"/>
    <property type="match status" value="1"/>
</dbReference>
<feature type="signal peptide" evidence="19">
    <location>
        <begin position="1"/>
        <end position="29"/>
    </location>
</feature>
<dbReference type="GO" id="GO:0004672">
    <property type="term" value="F:protein kinase activity"/>
    <property type="evidence" value="ECO:0007669"/>
    <property type="project" value="InterPro"/>
</dbReference>
<keyword evidence="13 18" id="KW-0472">Membrane</keyword>
<dbReference type="GO" id="GO:0005524">
    <property type="term" value="F:ATP binding"/>
    <property type="evidence" value="ECO:0007669"/>
    <property type="project" value="UniProtKB-UniRule"/>
</dbReference>
<keyword evidence="10" id="KW-0418">Kinase</keyword>
<feature type="domain" description="Protein kinase" evidence="20">
    <location>
        <begin position="349"/>
        <end position="627"/>
    </location>
</feature>
<evidence type="ECO:0000259" key="20">
    <source>
        <dbReference type="PROSITE" id="PS50011"/>
    </source>
</evidence>
<dbReference type="GO" id="GO:0005886">
    <property type="term" value="C:plasma membrane"/>
    <property type="evidence" value="ECO:0007669"/>
    <property type="project" value="UniProtKB-SubCell"/>
</dbReference>
<dbReference type="Proteomes" id="UP000077755">
    <property type="component" value="Chromosome 1"/>
</dbReference>
<evidence type="ECO:0000256" key="3">
    <source>
        <dbReference type="ARBA" id="ARBA00010217"/>
    </source>
</evidence>
<dbReference type="InterPro" id="IPR001220">
    <property type="entry name" value="Legume_lectin_dom"/>
</dbReference>
<feature type="chain" id="PRO_5042229371" description="Protein kinase domain-containing protein" evidence="19">
    <location>
        <begin position="30"/>
        <end position="688"/>
    </location>
</feature>
<evidence type="ECO:0000256" key="1">
    <source>
        <dbReference type="ARBA" id="ARBA00004251"/>
    </source>
</evidence>
<feature type="binding site" evidence="16">
    <location>
        <position position="378"/>
    </location>
    <ligand>
        <name>ATP</name>
        <dbReference type="ChEBI" id="CHEBI:30616"/>
    </ligand>
</feature>
<dbReference type="PROSITE" id="PS50011">
    <property type="entry name" value="PROTEIN_KINASE_DOM"/>
    <property type="match status" value="1"/>
</dbReference>
<organism evidence="21 22">
    <name type="scientific">Daucus carota subsp. sativus</name>
    <name type="common">Carrot</name>
    <dbReference type="NCBI Taxonomy" id="79200"/>
    <lineage>
        <taxon>Eukaryota</taxon>
        <taxon>Viridiplantae</taxon>
        <taxon>Streptophyta</taxon>
        <taxon>Embryophyta</taxon>
        <taxon>Tracheophyta</taxon>
        <taxon>Spermatophyta</taxon>
        <taxon>Magnoliopsida</taxon>
        <taxon>eudicotyledons</taxon>
        <taxon>Gunneridae</taxon>
        <taxon>Pentapetalae</taxon>
        <taxon>asterids</taxon>
        <taxon>campanulids</taxon>
        <taxon>Apiales</taxon>
        <taxon>Apiaceae</taxon>
        <taxon>Apioideae</taxon>
        <taxon>Scandiceae</taxon>
        <taxon>Daucinae</taxon>
        <taxon>Daucus</taxon>
        <taxon>Daucus sect. Daucus</taxon>
    </lineage>
</organism>
<keyword evidence="8" id="KW-0430">Lectin</keyword>
<evidence type="ECO:0000256" key="10">
    <source>
        <dbReference type="ARBA" id="ARBA00022777"/>
    </source>
</evidence>
<comment type="similarity">
    <text evidence="3">In the C-terminal section; belongs to the protein kinase superfamily. Ser/Thr protein kinase family.</text>
</comment>
<keyword evidence="4" id="KW-1003">Cell membrane</keyword>
<dbReference type="SUPFAM" id="SSF56112">
    <property type="entry name" value="Protein kinase-like (PK-like)"/>
    <property type="match status" value="1"/>
</dbReference>
<dbReference type="GO" id="GO:0030246">
    <property type="term" value="F:carbohydrate binding"/>
    <property type="evidence" value="ECO:0007669"/>
    <property type="project" value="UniProtKB-KW"/>
</dbReference>
<dbReference type="EMBL" id="CP093343">
    <property type="protein sequence ID" value="WOG82579.1"/>
    <property type="molecule type" value="Genomic_DNA"/>
</dbReference>
<dbReference type="SUPFAM" id="SSF49899">
    <property type="entry name" value="Concanavalin A-like lectins/glucanases"/>
    <property type="match status" value="1"/>
</dbReference>
<dbReference type="AlphaFoldDB" id="A0AAF0W3U4"/>